<keyword evidence="4" id="KW-0804">Transcription</keyword>
<evidence type="ECO:0000259" key="5">
    <source>
        <dbReference type="PROSITE" id="PS50931"/>
    </source>
</evidence>
<dbReference type="PRINTS" id="PR00039">
    <property type="entry name" value="HTHLYSR"/>
</dbReference>
<dbReference type="RefSeq" id="WP_211870736.1">
    <property type="nucleotide sequence ID" value="NZ_JAAEDI010000023.1"/>
</dbReference>
<dbReference type="SUPFAM" id="SSF53850">
    <property type="entry name" value="Periplasmic binding protein-like II"/>
    <property type="match status" value="1"/>
</dbReference>
<evidence type="ECO:0000256" key="3">
    <source>
        <dbReference type="ARBA" id="ARBA00023125"/>
    </source>
</evidence>
<gene>
    <name evidence="6" type="ORF">GXW78_20310</name>
</gene>
<evidence type="ECO:0000313" key="6">
    <source>
        <dbReference type="EMBL" id="MBR0652018.1"/>
    </source>
</evidence>
<reference evidence="7" key="1">
    <citation type="journal article" date="2021" name="Syst. Appl. Microbiol.">
        <title>Roseomonas hellenica sp. nov., isolated from roots of wild-growing Alkanna tinctoria.</title>
        <authorList>
            <person name="Rat A."/>
            <person name="Naranjo H.D."/>
            <person name="Lebbe L."/>
            <person name="Cnockaert M."/>
            <person name="Krigas N."/>
            <person name="Grigoriadou K."/>
            <person name="Maloupa E."/>
            <person name="Willems A."/>
        </authorList>
    </citation>
    <scope>NUCLEOTIDE SEQUENCE [LARGE SCALE GENOMIC DNA]</scope>
    <source>
        <strain evidence="7">LMG 31159</strain>
    </source>
</reference>
<sequence length="313" mass="33307">MENISFDSIHVIQVMRLRLRELEVFRQVMEVGSVTEAARSLGTSQPAVSKMLQQVEDRLGFDLFVRDGRRLRPTAEAQALLPETMKAFGALDAVHRLADDLRVGRSGILTIAAIPSLANSLLPLAIQRFRETRPHASVVVQTGRAAEVTAIVSSQAADLGAVVGPVGQADVRVSELGASALACVMPKGHPLAERSSVTPSDLQGLSLICPGRGWPIGTMLEGAFTNANVPLRIAMDVPQATIAGALVRAGAGVAVLDGFGGMCVAAPDLVAVPLRPRMVSVARLIEPRHRPLSRLALEFRRELLAVTEAAGFR</sequence>
<keyword evidence="2" id="KW-0805">Transcription regulation</keyword>
<name>A0ABS5ELV8_9PROT</name>
<dbReference type="Gene3D" id="1.10.10.10">
    <property type="entry name" value="Winged helix-like DNA-binding domain superfamily/Winged helix DNA-binding domain"/>
    <property type="match status" value="1"/>
</dbReference>
<proteinExistence type="inferred from homology"/>
<dbReference type="PANTHER" id="PTHR30427">
    <property type="entry name" value="TRANSCRIPTIONAL ACTIVATOR PROTEIN LYSR"/>
    <property type="match status" value="1"/>
</dbReference>
<evidence type="ECO:0000256" key="2">
    <source>
        <dbReference type="ARBA" id="ARBA00023015"/>
    </source>
</evidence>
<dbReference type="InterPro" id="IPR036388">
    <property type="entry name" value="WH-like_DNA-bd_sf"/>
</dbReference>
<dbReference type="SUPFAM" id="SSF46785">
    <property type="entry name" value="Winged helix' DNA-binding domain"/>
    <property type="match status" value="1"/>
</dbReference>
<keyword evidence="7" id="KW-1185">Reference proteome</keyword>
<dbReference type="InterPro" id="IPR036390">
    <property type="entry name" value="WH_DNA-bd_sf"/>
</dbReference>
<dbReference type="InterPro" id="IPR000847">
    <property type="entry name" value="LysR_HTH_N"/>
</dbReference>
<evidence type="ECO:0000313" key="7">
    <source>
        <dbReference type="Proteomes" id="UP000698752"/>
    </source>
</evidence>
<dbReference type="Pfam" id="PF00126">
    <property type="entry name" value="HTH_1"/>
    <property type="match status" value="1"/>
</dbReference>
<organism evidence="6 7">
    <name type="scientific">Neoroseomonas terrae</name>
    <dbReference type="NCBI Taxonomy" id="424799"/>
    <lineage>
        <taxon>Bacteria</taxon>
        <taxon>Pseudomonadati</taxon>
        <taxon>Pseudomonadota</taxon>
        <taxon>Alphaproteobacteria</taxon>
        <taxon>Acetobacterales</taxon>
        <taxon>Acetobacteraceae</taxon>
        <taxon>Neoroseomonas</taxon>
    </lineage>
</organism>
<comment type="similarity">
    <text evidence="1">Belongs to the LysR transcriptional regulatory family.</text>
</comment>
<evidence type="ECO:0000256" key="4">
    <source>
        <dbReference type="ARBA" id="ARBA00023163"/>
    </source>
</evidence>
<dbReference type="Pfam" id="PF03466">
    <property type="entry name" value="LysR_substrate"/>
    <property type="match status" value="1"/>
</dbReference>
<feature type="domain" description="HTH lysR-type" evidence="5">
    <location>
        <begin position="17"/>
        <end position="74"/>
    </location>
</feature>
<dbReference type="Proteomes" id="UP000698752">
    <property type="component" value="Unassembled WGS sequence"/>
</dbReference>
<protein>
    <submittedName>
        <fullName evidence="6">LysR family transcriptional regulator</fullName>
    </submittedName>
</protein>
<dbReference type="PANTHER" id="PTHR30427:SF1">
    <property type="entry name" value="TRANSCRIPTIONAL ACTIVATOR PROTEIN LYSR"/>
    <property type="match status" value="1"/>
</dbReference>
<keyword evidence="3" id="KW-0238">DNA-binding</keyword>
<dbReference type="Gene3D" id="3.40.190.290">
    <property type="match status" value="1"/>
</dbReference>
<accession>A0ABS5ELV8</accession>
<dbReference type="PROSITE" id="PS50931">
    <property type="entry name" value="HTH_LYSR"/>
    <property type="match status" value="1"/>
</dbReference>
<dbReference type="InterPro" id="IPR005119">
    <property type="entry name" value="LysR_subst-bd"/>
</dbReference>
<evidence type="ECO:0000256" key="1">
    <source>
        <dbReference type="ARBA" id="ARBA00009437"/>
    </source>
</evidence>
<comment type="caution">
    <text evidence="6">The sequence shown here is derived from an EMBL/GenBank/DDBJ whole genome shotgun (WGS) entry which is preliminary data.</text>
</comment>
<dbReference type="EMBL" id="JAAEDI010000023">
    <property type="protein sequence ID" value="MBR0652018.1"/>
    <property type="molecule type" value="Genomic_DNA"/>
</dbReference>